<dbReference type="RefSeq" id="WP_377851358.1">
    <property type="nucleotide sequence ID" value="NZ_JBHLZU010000008.1"/>
</dbReference>
<evidence type="ECO:0000313" key="2">
    <source>
        <dbReference type="Proteomes" id="UP001589693"/>
    </source>
</evidence>
<reference evidence="1 2" key="1">
    <citation type="submission" date="2024-09" db="EMBL/GenBank/DDBJ databases">
        <authorList>
            <person name="Sun Q."/>
            <person name="Mori K."/>
        </authorList>
    </citation>
    <scope>NUCLEOTIDE SEQUENCE [LARGE SCALE GENOMIC DNA]</scope>
    <source>
        <strain evidence="1 2">TBRC 7907</strain>
    </source>
</reference>
<sequence>MPTADQFVAVNALQSDAGVLVLQESRDFWDDRDEEVVAAAQAEIDAAHDALAAELTARWGNPTTVRLSPYLDEDDAPEPMLELSQLSGSALVWPRGAGHWVALAVGQADAEFPIQLLAAAGTAALPS</sequence>
<dbReference type="Proteomes" id="UP001589693">
    <property type="component" value="Unassembled WGS sequence"/>
</dbReference>
<comment type="caution">
    <text evidence="1">The sequence shown here is derived from an EMBL/GenBank/DDBJ whole genome shotgun (WGS) entry which is preliminary data.</text>
</comment>
<gene>
    <name evidence="1" type="ORF">ACFFQA_09535</name>
</gene>
<organism evidence="1 2">
    <name type="scientific">Allokutzneria oryzae</name>
    <dbReference type="NCBI Taxonomy" id="1378989"/>
    <lineage>
        <taxon>Bacteria</taxon>
        <taxon>Bacillati</taxon>
        <taxon>Actinomycetota</taxon>
        <taxon>Actinomycetes</taxon>
        <taxon>Pseudonocardiales</taxon>
        <taxon>Pseudonocardiaceae</taxon>
        <taxon>Allokutzneria</taxon>
    </lineage>
</organism>
<dbReference type="EMBL" id="JBHLZU010000008">
    <property type="protein sequence ID" value="MFB9904183.1"/>
    <property type="molecule type" value="Genomic_DNA"/>
</dbReference>
<name>A0ABV5ZVE8_9PSEU</name>
<evidence type="ECO:0000313" key="1">
    <source>
        <dbReference type="EMBL" id="MFB9904183.1"/>
    </source>
</evidence>
<accession>A0ABV5ZVE8</accession>
<proteinExistence type="predicted"/>
<protein>
    <submittedName>
        <fullName evidence="1">Uncharacterized protein</fullName>
    </submittedName>
</protein>
<keyword evidence="2" id="KW-1185">Reference proteome</keyword>